<reference evidence="1 2" key="1">
    <citation type="submission" date="2019-02" db="EMBL/GenBank/DDBJ databases">
        <title>Deep-cultivation of Planctomycetes and their phenomic and genomic characterization uncovers novel biology.</title>
        <authorList>
            <person name="Wiegand S."/>
            <person name="Jogler M."/>
            <person name="Boedeker C."/>
            <person name="Pinto D."/>
            <person name="Vollmers J."/>
            <person name="Rivas-Marin E."/>
            <person name="Kohn T."/>
            <person name="Peeters S.H."/>
            <person name="Heuer A."/>
            <person name="Rast P."/>
            <person name="Oberbeckmann S."/>
            <person name="Bunk B."/>
            <person name="Jeske O."/>
            <person name="Meyerdierks A."/>
            <person name="Storesund J.E."/>
            <person name="Kallscheuer N."/>
            <person name="Luecker S."/>
            <person name="Lage O.M."/>
            <person name="Pohl T."/>
            <person name="Merkel B.J."/>
            <person name="Hornburger P."/>
            <person name="Mueller R.-W."/>
            <person name="Bruemmer F."/>
            <person name="Labrenz M."/>
            <person name="Spormann A.M."/>
            <person name="Op den Camp H."/>
            <person name="Overmann J."/>
            <person name="Amann R."/>
            <person name="Jetten M.S.M."/>
            <person name="Mascher T."/>
            <person name="Medema M.H."/>
            <person name="Devos D.P."/>
            <person name="Kaster A.-K."/>
            <person name="Ovreas L."/>
            <person name="Rohde M."/>
            <person name="Galperin M.Y."/>
            <person name="Jogler C."/>
        </authorList>
    </citation>
    <scope>NUCLEOTIDE SEQUENCE [LARGE SCALE GENOMIC DNA]</scope>
    <source>
        <strain evidence="1 2">EC9</strain>
    </source>
</reference>
<dbReference type="Pfam" id="PF14072">
    <property type="entry name" value="DndB"/>
    <property type="match status" value="1"/>
</dbReference>
<dbReference type="InterPro" id="IPR017642">
    <property type="entry name" value="DNA_S_mod_DndB"/>
</dbReference>
<gene>
    <name evidence="1" type="ORF">EC9_28890</name>
</gene>
<dbReference type="KEGG" id="ruv:EC9_28890"/>
<sequence length="368" mass="41210">MGSEDNVLTFSAIRGVQAGREYYGAMCPLRVVAKFFVFDEEEVGAELRAQRSINRSRVPELTRYIVENPKDYIFSSITASIDGNVEFKPFEANGAGKNLGKLSVPMTSRFLVNDGQHRRAAIEEAVKERPELGDETISVVFFHDAGLRRSQQMFSDLNRHAIRPTKSLGILYDHRDPLSQLARHVVDEVSFFAVLTETEKTTISNRTNKLHTLSSIYQATRTLLGKSKRSKVAAHEKDLAVSFWEETGKLIPDWGLAVDKKVACAELRRDFIHAHGIALQALGGMGASLLADDPSGWKRRLKPIAKIDWSRKNGEVWEGRALVRGKISKALTNVVLTTNYLKQQLGLSLSAAEQQQEAKLQQYKPSER</sequence>
<dbReference type="CDD" id="cd16412">
    <property type="entry name" value="dndB"/>
    <property type="match status" value="1"/>
</dbReference>
<dbReference type="Proteomes" id="UP000319557">
    <property type="component" value="Chromosome"/>
</dbReference>
<dbReference type="NCBIfam" id="TIGR03233">
    <property type="entry name" value="DNA_S_dndB"/>
    <property type="match status" value="1"/>
</dbReference>
<accession>A0A517M1E7</accession>
<evidence type="ECO:0000313" key="1">
    <source>
        <dbReference type="EMBL" id="QDS88697.1"/>
    </source>
</evidence>
<protein>
    <recommendedName>
        <fullName evidence="3">DNA sulfur modification protein DndB</fullName>
    </recommendedName>
</protein>
<organism evidence="1 2">
    <name type="scientific">Rosistilla ulvae</name>
    <dbReference type="NCBI Taxonomy" id="1930277"/>
    <lineage>
        <taxon>Bacteria</taxon>
        <taxon>Pseudomonadati</taxon>
        <taxon>Planctomycetota</taxon>
        <taxon>Planctomycetia</taxon>
        <taxon>Pirellulales</taxon>
        <taxon>Pirellulaceae</taxon>
        <taxon>Rosistilla</taxon>
    </lineage>
</organism>
<name>A0A517M1E7_9BACT</name>
<dbReference type="REBASE" id="356375">
    <property type="entry name" value="M.PbaEC9DndBP"/>
</dbReference>
<dbReference type="NCBIfam" id="TIGR03187">
    <property type="entry name" value="DGQHR"/>
    <property type="match status" value="1"/>
</dbReference>
<dbReference type="RefSeq" id="WP_145346088.1">
    <property type="nucleotide sequence ID" value="NZ_CP036261.1"/>
</dbReference>
<dbReference type="EMBL" id="CP036261">
    <property type="protein sequence ID" value="QDS88697.1"/>
    <property type="molecule type" value="Genomic_DNA"/>
</dbReference>
<proteinExistence type="predicted"/>
<keyword evidence="2" id="KW-1185">Reference proteome</keyword>
<dbReference type="AlphaFoldDB" id="A0A517M1E7"/>
<dbReference type="OrthoDB" id="3524978at2"/>
<evidence type="ECO:0000313" key="2">
    <source>
        <dbReference type="Proteomes" id="UP000319557"/>
    </source>
</evidence>
<evidence type="ECO:0008006" key="3">
    <source>
        <dbReference type="Google" id="ProtNLM"/>
    </source>
</evidence>
<dbReference type="InterPro" id="IPR017601">
    <property type="entry name" value="DGQHR-contain_dom"/>
</dbReference>